<feature type="region of interest" description="Disordered" evidence="1">
    <location>
        <begin position="200"/>
        <end position="252"/>
    </location>
</feature>
<protein>
    <submittedName>
        <fullName evidence="3">ParB N-terminal domain-containing protein</fullName>
    </submittedName>
</protein>
<dbReference type="SMART" id="SM00470">
    <property type="entry name" value="ParB"/>
    <property type="match status" value="1"/>
</dbReference>
<gene>
    <name evidence="3" type="ORF">O1G21_34400</name>
</gene>
<reference evidence="4" key="1">
    <citation type="submission" date="2022-12" db="EMBL/GenBank/DDBJ databases">
        <authorList>
            <person name="Mo P."/>
        </authorList>
    </citation>
    <scope>NUCLEOTIDE SEQUENCE [LARGE SCALE GENOMIC DNA]</scope>
    <source>
        <strain evidence="4">HUAS 3-15</strain>
    </source>
</reference>
<keyword evidence="4" id="KW-1185">Reference proteome</keyword>
<feature type="domain" description="ParB-like N-terminal" evidence="2">
    <location>
        <begin position="16"/>
        <end position="100"/>
    </location>
</feature>
<dbReference type="InterPro" id="IPR003115">
    <property type="entry name" value="ParB_N"/>
</dbReference>
<organism evidence="3 4">
    <name type="scientific">Kitasatospora cathayae</name>
    <dbReference type="NCBI Taxonomy" id="3004092"/>
    <lineage>
        <taxon>Bacteria</taxon>
        <taxon>Bacillati</taxon>
        <taxon>Actinomycetota</taxon>
        <taxon>Actinomycetes</taxon>
        <taxon>Kitasatosporales</taxon>
        <taxon>Streptomycetaceae</taxon>
        <taxon>Kitasatospora</taxon>
    </lineage>
</organism>
<evidence type="ECO:0000259" key="2">
    <source>
        <dbReference type="SMART" id="SM00470"/>
    </source>
</evidence>
<proteinExistence type="predicted"/>
<dbReference type="EMBL" id="CP115450">
    <property type="protein sequence ID" value="WBP90455.1"/>
    <property type="molecule type" value="Genomic_DNA"/>
</dbReference>
<evidence type="ECO:0000313" key="3">
    <source>
        <dbReference type="EMBL" id="WBP90455.1"/>
    </source>
</evidence>
<dbReference type="Proteomes" id="UP001212821">
    <property type="component" value="Chromosome"/>
</dbReference>
<evidence type="ECO:0000256" key="1">
    <source>
        <dbReference type="SAM" id="MobiDB-lite"/>
    </source>
</evidence>
<name>A0ABY7QCP9_9ACTN</name>
<accession>A0ABY7QCP9</accession>
<dbReference type="RefSeq" id="WP_270149249.1">
    <property type="nucleotide sequence ID" value="NZ_CP115450.1"/>
</dbReference>
<feature type="compositionally biased region" description="Basic and acidic residues" evidence="1">
    <location>
        <begin position="202"/>
        <end position="217"/>
    </location>
</feature>
<dbReference type="InterPro" id="IPR036086">
    <property type="entry name" value="ParB/Sulfiredoxin_sf"/>
</dbReference>
<dbReference type="SUPFAM" id="SSF110849">
    <property type="entry name" value="ParB/Sulfiredoxin"/>
    <property type="match status" value="1"/>
</dbReference>
<dbReference type="Gene3D" id="3.90.1530.10">
    <property type="entry name" value="Conserved hypothetical protein from pyrococcus furiosus pfu- 392566-001, ParB domain"/>
    <property type="match status" value="1"/>
</dbReference>
<sequence length="332" mass="35918">MALEREQEQIDQQTVVEVEISLLSTVDSPRTSGEDPDHVEALSAVQSPLPPILVHRPTMRVIDGLHRVRAAELRGQDRVPVSFFEGNEADAFVLAVESNTKHGLPLSKADRKRAAARIITSHPQWSDRMIASVTGIAPGTVADMRRGLPGGSAAEESRIGQDGRVRPINAAAGRRIAGELITENPGLSLRQIARMAGISPETARDVRSRLRRGEDPLPSRQGRGPEPANLEVRDSAPPRGIGVAAVPGRPSAQDPSVVVQRLKADPALRLSETGRTLLRLLNLQAINAKEWQRIIDNVPPHCSGIVAYLADEYAGMWSELALRLGRRGAESA</sequence>
<evidence type="ECO:0000313" key="4">
    <source>
        <dbReference type="Proteomes" id="UP001212821"/>
    </source>
</evidence>